<keyword evidence="3" id="KW-1185">Reference proteome</keyword>
<dbReference type="InterPro" id="IPR025040">
    <property type="entry name" value="DUF3984"/>
</dbReference>
<evidence type="ECO:0000313" key="3">
    <source>
        <dbReference type="Proteomes" id="UP000028045"/>
    </source>
</evidence>
<organism evidence="2 3">
    <name type="scientific">Stachybotrys chartarum (strain CBS 109288 / IBT 7711)</name>
    <name type="common">Toxic black mold</name>
    <name type="synonym">Stilbospora chartarum</name>
    <dbReference type="NCBI Taxonomy" id="1280523"/>
    <lineage>
        <taxon>Eukaryota</taxon>
        <taxon>Fungi</taxon>
        <taxon>Dikarya</taxon>
        <taxon>Ascomycota</taxon>
        <taxon>Pezizomycotina</taxon>
        <taxon>Sordariomycetes</taxon>
        <taxon>Hypocreomycetidae</taxon>
        <taxon>Hypocreales</taxon>
        <taxon>Stachybotryaceae</taxon>
        <taxon>Stachybotrys</taxon>
    </lineage>
</organism>
<accession>A0A084B5C9</accession>
<proteinExistence type="predicted"/>
<dbReference type="Proteomes" id="UP000028045">
    <property type="component" value="Unassembled WGS sequence"/>
</dbReference>
<feature type="compositionally biased region" description="Polar residues" evidence="1">
    <location>
        <begin position="47"/>
        <end position="64"/>
    </location>
</feature>
<feature type="compositionally biased region" description="Polar residues" evidence="1">
    <location>
        <begin position="210"/>
        <end position="221"/>
    </location>
</feature>
<dbReference type="Pfam" id="PF13136">
    <property type="entry name" value="DUF3984"/>
    <property type="match status" value="1"/>
</dbReference>
<feature type="region of interest" description="Disordered" evidence="1">
    <location>
        <begin position="298"/>
        <end position="351"/>
    </location>
</feature>
<feature type="compositionally biased region" description="Basic and acidic residues" evidence="1">
    <location>
        <begin position="118"/>
        <end position="127"/>
    </location>
</feature>
<reference evidence="2 3" key="1">
    <citation type="journal article" date="2014" name="BMC Genomics">
        <title>Comparative genome sequencing reveals chemotype-specific gene clusters in the toxigenic black mold Stachybotrys.</title>
        <authorList>
            <person name="Semeiks J."/>
            <person name="Borek D."/>
            <person name="Otwinowski Z."/>
            <person name="Grishin N.V."/>
        </authorList>
    </citation>
    <scope>NUCLEOTIDE SEQUENCE [LARGE SCALE GENOMIC DNA]</scope>
    <source>
        <strain evidence="3">CBS 109288 / IBT 7711</strain>
    </source>
</reference>
<dbReference type="HOGENOM" id="CLU_040208_0_0_1"/>
<dbReference type="EMBL" id="KL648018">
    <property type="protein sequence ID" value="KEY72758.1"/>
    <property type="molecule type" value="Genomic_DNA"/>
</dbReference>
<name>A0A084B5C9_STACB</name>
<dbReference type="OrthoDB" id="5339776at2759"/>
<evidence type="ECO:0000256" key="1">
    <source>
        <dbReference type="SAM" id="MobiDB-lite"/>
    </source>
</evidence>
<feature type="region of interest" description="Disordered" evidence="1">
    <location>
        <begin position="1"/>
        <end position="23"/>
    </location>
</feature>
<feature type="compositionally biased region" description="Polar residues" evidence="1">
    <location>
        <begin position="91"/>
        <end position="111"/>
    </location>
</feature>
<dbReference type="AlphaFoldDB" id="A0A084B5C9"/>
<evidence type="ECO:0000313" key="2">
    <source>
        <dbReference type="EMBL" id="KEY72758.1"/>
    </source>
</evidence>
<feature type="region of interest" description="Disordered" evidence="1">
    <location>
        <begin position="174"/>
        <end position="221"/>
    </location>
</feature>
<sequence length="366" mass="40157">MDLAYNPHAERARRKNRSSTNLHHLSLAPLTVKIPFEDDDAVLDADNTPSHINTSYLQGKSAPTTPRLLSRSPGPRTRHHRRAPSAPGTAISKSKSSSHLLGVNVRNSVSGAATPRRRKDDVADQADRRDSDWIYRAGVAMSSEAREYKGQAWLVSRQSSTSLAGMHDAEEEAFEAQLARERELASRRGSRRGSSALADDESTPRESRLASRSNSRSQSQVGLQGYFSYTEHDSEDQDFAGATSISGADFVNIDEKLEELERDTLQDDEAAVKRLVKRGQAGPGSWFESLTGWSLFAVEEGSDDSEDGDDDVPDNAVPPTGRSGWSSRHFEGVSNAPEEPIPPPRRDEGGWQDAAWLLSVASKVMF</sequence>
<feature type="compositionally biased region" description="Acidic residues" evidence="1">
    <location>
        <begin position="300"/>
        <end position="313"/>
    </location>
</feature>
<protein>
    <submittedName>
        <fullName evidence="2">Uncharacterized protein</fullName>
    </submittedName>
</protein>
<gene>
    <name evidence="2" type="ORF">S7711_02543</name>
</gene>
<feature type="region of interest" description="Disordered" evidence="1">
    <location>
        <begin position="45"/>
        <end position="127"/>
    </location>
</feature>